<proteinExistence type="inferred from homology"/>
<dbReference type="Gene3D" id="3.40.630.190">
    <property type="entry name" value="LCP protein"/>
    <property type="match status" value="1"/>
</dbReference>
<evidence type="ECO:0000313" key="6">
    <source>
        <dbReference type="EMBL" id="ARI77990.1"/>
    </source>
</evidence>
<dbReference type="PANTHER" id="PTHR33392:SF6">
    <property type="entry name" value="POLYISOPRENYL-TEICHOIC ACID--PEPTIDOGLYCAN TEICHOIC ACID TRANSFERASE TAGU"/>
    <property type="match status" value="1"/>
</dbReference>
<dbReference type="EMBL" id="CP020772">
    <property type="protein sequence ID" value="ARI77990.1"/>
    <property type="molecule type" value="Genomic_DNA"/>
</dbReference>
<evidence type="ECO:0000256" key="1">
    <source>
        <dbReference type="ARBA" id="ARBA00006068"/>
    </source>
</evidence>
<dbReference type="RefSeq" id="WP_085030451.1">
    <property type="nucleotide sequence ID" value="NZ_CP020772.1"/>
</dbReference>
<gene>
    <name evidence="6" type="ORF">HM131_14525</name>
</gene>
<keyword evidence="4" id="KW-1133">Transmembrane helix</keyword>
<dbReference type="InterPro" id="IPR050922">
    <property type="entry name" value="LytR/CpsA/Psr_CW_biosynth"/>
</dbReference>
<feature type="domain" description="Cell envelope-related transcriptional attenuator" evidence="5">
    <location>
        <begin position="77"/>
        <end position="225"/>
    </location>
</feature>
<dbReference type="GO" id="GO:0071555">
    <property type="term" value="P:cell wall organization"/>
    <property type="evidence" value="ECO:0007669"/>
    <property type="project" value="UniProtKB-KW"/>
</dbReference>
<keyword evidence="7" id="KW-1185">Reference proteome</keyword>
<dbReference type="PANTHER" id="PTHR33392">
    <property type="entry name" value="POLYISOPRENYL-TEICHOIC ACID--PEPTIDOGLYCAN TEICHOIC ACID TRANSFERASE TAGU"/>
    <property type="match status" value="1"/>
</dbReference>
<protein>
    <submittedName>
        <fullName evidence="6">LytR family transcriptional regulator</fullName>
    </submittedName>
</protein>
<dbReference type="KEGG" id="hmn:HM131_14525"/>
<keyword evidence="2" id="KW-0812">Transmembrane</keyword>
<evidence type="ECO:0000256" key="4">
    <source>
        <dbReference type="ARBA" id="ARBA00022989"/>
    </source>
</evidence>
<dbReference type="OrthoDB" id="27330at2"/>
<accession>A0A1W5ZXK1</accession>
<name>A0A1W5ZXK1_9BACI</name>
<evidence type="ECO:0000259" key="5">
    <source>
        <dbReference type="Pfam" id="PF03816"/>
    </source>
</evidence>
<dbReference type="NCBIfam" id="TIGR00350">
    <property type="entry name" value="lytR_cpsA_psr"/>
    <property type="match status" value="1"/>
</dbReference>
<sequence length="308" mass="34739">MGKKIILFILTSVTVLTLGACSYAFNFITSTSTSVYEEIGKRTGYEDRRENLSLSEGDPISVLLMGLDRRPGETTSRTDTLILMTINPDSNSTQMVSVPRDTYTEMEGAVNKINSSYQVGGTELTVQSVEDLLDVPVDYFAKVNFNGFENIVDTLGGVKVQNDLGFNTAGLGFDIKDTYFPKGELHLNGKEALIYARMRKKDPRGDFGRQIRQRQVIEALISKATSLSTVTKFDDMVKVLEDNVKTNMTFKDMWHLQSNYKAARNNITQHNIEGKGKNINGKYYYIPDKEKLRQISNQLNEHLERNTQ</sequence>
<keyword evidence="4" id="KW-0472">Membrane</keyword>
<dbReference type="PROSITE" id="PS51257">
    <property type="entry name" value="PROKAR_LIPOPROTEIN"/>
    <property type="match status" value="1"/>
</dbReference>
<dbReference type="InterPro" id="IPR004474">
    <property type="entry name" value="LytR_CpsA_psr"/>
</dbReference>
<reference evidence="6 7" key="1">
    <citation type="submission" date="2017-04" db="EMBL/GenBank/DDBJ databases">
        <title>The whole genome sequencing and assembly of Halobacillus mangrovi strain.</title>
        <authorList>
            <person name="Lee S.-J."/>
            <person name="Park M.-K."/>
            <person name="Kim J.-Y."/>
            <person name="Lee Y.-J."/>
            <person name="Yi H."/>
            <person name="Bahn Y.-S."/>
            <person name="Kim J.F."/>
            <person name="Lee D.-W."/>
        </authorList>
    </citation>
    <scope>NUCLEOTIDE SEQUENCE [LARGE SCALE GENOMIC DNA]</scope>
    <source>
        <strain evidence="6 7">KTB 131</strain>
    </source>
</reference>
<evidence type="ECO:0000256" key="3">
    <source>
        <dbReference type="ARBA" id="ARBA00022968"/>
    </source>
</evidence>
<dbReference type="STRING" id="402384.HM131_14525"/>
<evidence type="ECO:0000313" key="7">
    <source>
        <dbReference type="Proteomes" id="UP000192527"/>
    </source>
</evidence>
<dbReference type="Pfam" id="PF03816">
    <property type="entry name" value="LytR_cpsA_psr"/>
    <property type="match status" value="1"/>
</dbReference>
<dbReference type="AlphaFoldDB" id="A0A1W5ZXK1"/>
<keyword evidence="3" id="KW-0735">Signal-anchor</keyword>
<evidence type="ECO:0000256" key="2">
    <source>
        <dbReference type="ARBA" id="ARBA00022692"/>
    </source>
</evidence>
<organism evidence="6 7">
    <name type="scientific">Halobacillus mangrovi</name>
    <dbReference type="NCBI Taxonomy" id="402384"/>
    <lineage>
        <taxon>Bacteria</taxon>
        <taxon>Bacillati</taxon>
        <taxon>Bacillota</taxon>
        <taxon>Bacilli</taxon>
        <taxon>Bacillales</taxon>
        <taxon>Bacillaceae</taxon>
        <taxon>Halobacillus</taxon>
    </lineage>
</organism>
<comment type="similarity">
    <text evidence="1">Belongs to the LytR/CpsA/Psr (LCP) family.</text>
</comment>
<dbReference type="Proteomes" id="UP000192527">
    <property type="component" value="Chromosome"/>
</dbReference>